<feature type="region of interest" description="Disordered" evidence="1">
    <location>
        <begin position="1"/>
        <end position="40"/>
    </location>
</feature>
<feature type="compositionally biased region" description="Polar residues" evidence="1">
    <location>
        <begin position="57"/>
        <end position="67"/>
    </location>
</feature>
<gene>
    <name evidence="2" type="ORF">SI7747_06007472</name>
</gene>
<evidence type="ECO:0000256" key="1">
    <source>
        <dbReference type="SAM" id="MobiDB-lite"/>
    </source>
</evidence>
<name>A0A7I8IT64_SPIIN</name>
<proteinExistence type="predicted"/>
<dbReference type="AlphaFoldDB" id="A0A7I8IT64"/>
<dbReference type="EMBL" id="CACRZD030000006">
    <property type="protein sequence ID" value="CAA6661074.1"/>
    <property type="molecule type" value="Genomic_DNA"/>
</dbReference>
<organism evidence="2">
    <name type="scientific">Spirodela intermedia</name>
    <name type="common">Intermediate duckweed</name>
    <dbReference type="NCBI Taxonomy" id="51605"/>
    <lineage>
        <taxon>Eukaryota</taxon>
        <taxon>Viridiplantae</taxon>
        <taxon>Streptophyta</taxon>
        <taxon>Embryophyta</taxon>
        <taxon>Tracheophyta</taxon>
        <taxon>Spermatophyta</taxon>
        <taxon>Magnoliopsida</taxon>
        <taxon>Liliopsida</taxon>
        <taxon>Araceae</taxon>
        <taxon>Lemnoideae</taxon>
        <taxon>Spirodela</taxon>
    </lineage>
</organism>
<evidence type="ECO:0000313" key="3">
    <source>
        <dbReference type="Proteomes" id="UP001189122"/>
    </source>
</evidence>
<protein>
    <submittedName>
        <fullName evidence="2">Uncharacterized protein</fullName>
    </submittedName>
</protein>
<reference evidence="2 3" key="1">
    <citation type="submission" date="2019-12" db="EMBL/GenBank/DDBJ databases">
        <authorList>
            <person name="Scholz U."/>
            <person name="Mascher M."/>
            <person name="Fiebig A."/>
        </authorList>
    </citation>
    <scope>NUCLEOTIDE SEQUENCE</scope>
</reference>
<dbReference type="EMBL" id="LR743593">
    <property type="protein sequence ID" value="CAA2621367.1"/>
    <property type="molecule type" value="Genomic_DNA"/>
</dbReference>
<dbReference type="Proteomes" id="UP001189122">
    <property type="component" value="Unassembled WGS sequence"/>
</dbReference>
<evidence type="ECO:0000313" key="2">
    <source>
        <dbReference type="EMBL" id="CAA2621367.1"/>
    </source>
</evidence>
<sequence>MSIHSTWKTWRQVGKSLVSSPSSSAARQTAQSTADAAPPPSALMYLKVGSALKTDGSSPALGNSMETVSRAPMVPATEKRGLTWRPAWCRRRKRRM</sequence>
<feature type="compositionally biased region" description="Low complexity" evidence="1">
    <location>
        <begin position="19"/>
        <end position="36"/>
    </location>
</feature>
<accession>A0A7I8IT64</accession>
<keyword evidence="3" id="KW-1185">Reference proteome</keyword>
<feature type="region of interest" description="Disordered" evidence="1">
    <location>
        <begin position="57"/>
        <end position="77"/>
    </location>
</feature>